<evidence type="ECO:0000313" key="2">
    <source>
        <dbReference type="EMBL" id="KAK3333880.1"/>
    </source>
</evidence>
<keyword evidence="1" id="KW-1133">Transmembrane helix</keyword>
<evidence type="ECO:0000256" key="1">
    <source>
        <dbReference type="SAM" id="Phobius"/>
    </source>
</evidence>
<gene>
    <name evidence="2" type="ORF">B0T19DRAFT_419363</name>
</gene>
<proteinExistence type="predicted"/>
<dbReference type="EMBL" id="JAUEPO010000002">
    <property type="protein sequence ID" value="KAK3333880.1"/>
    <property type="molecule type" value="Genomic_DNA"/>
</dbReference>
<protein>
    <submittedName>
        <fullName evidence="2">Uncharacterized protein</fullName>
    </submittedName>
</protein>
<keyword evidence="1" id="KW-0472">Membrane</keyword>
<reference evidence="2" key="1">
    <citation type="journal article" date="2023" name="Mol. Phylogenet. Evol.">
        <title>Genome-scale phylogeny and comparative genomics of the fungal order Sordariales.</title>
        <authorList>
            <person name="Hensen N."/>
            <person name="Bonometti L."/>
            <person name="Westerberg I."/>
            <person name="Brannstrom I.O."/>
            <person name="Guillou S."/>
            <person name="Cros-Aarteil S."/>
            <person name="Calhoun S."/>
            <person name="Haridas S."/>
            <person name="Kuo A."/>
            <person name="Mondo S."/>
            <person name="Pangilinan J."/>
            <person name="Riley R."/>
            <person name="LaButti K."/>
            <person name="Andreopoulos B."/>
            <person name="Lipzen A."/>
            <person name="Chen C."/>
            <person name="Yan M."/>
            <person name="Daum C."/>
            <person name="Ng V."/>
            <person name="Clum A."/>
            <person name="Steindorff A."/>
            <person name="Ohm R.A."/>
            <person name="Martin F."/>
            <person name="Silar P."/>
            <person name="Natvig D.O."/>
            <person name="Lalanne C."/>
            <person name="Gautier V."/>
            <person name="Ament-Velasquez S.L."/>
            <person name="Kruys A."/>
            <person name="Hutchinson M.I."/>
            <person name="Powell A.J."/>
            <person name="Barry K."/>
            <person name="Miller A.N."/>
            <person name="Grigoriev I.V."/>
            <person name="Debuchy R."/>
            <person name="Gladieux P."/>
            <person name="Hiltunen Thoren M."/>
            <person name="Johannesson H."/>
        </authorList>
    </citation>
    <scope>NUCLEOTIDE SEQUENCE</scope>
    <source>
        <strain evidence="2">SMH4131-1</strain>
    </source>
</reference>
<dbReference type="Proteomes" id="UP001286456">
    <property type="component" value="Unassembled WGS sequence"/>
</dbReference>
<name>A0AAE0IZR2_9PEZI</name>
<keyword evidence="3" id="KW-1185">Reference proteome</keyword>
<comment type="caution">
    <text evidence="2">The sequence shown here is derived from an EMBL/GenBank/DDBJ whole genome shotgun (WGS) entry which is preliminary data.</text>
</comment>
<evidence type="ECO:0000313" key="3">
    <source>
        <dbReference type="Proteomes" id="UP001286456"/>
    </source>
</evidence>
<organism evidence="2 3">
    <name type="scientific">Cercophora scortea</name>
    <dbReference type="NCBI Taxonomy" id="314031"/>
    <lineage>
        <taxon>Eukaryota</taxon>
        <taxon>Fungi</taxon>
        <taxon>Dikarya</taxon>
        <taxon>Ascomycota</taxon>
        <taxon>Pezizomycotina</taxon>
        <taxon>Sordariomycetes</taxon>
        <taxon>Sordariomycetidae</taxon>
        <taxon>Sordariales</taxon>
        <taxon>Lasiosphaeriaceae</taxon>
        <taxon>Cercophora</taxon>
    </lineage>
</organism>
<keyword evidence="1" id="KW-0812">Transmembrane</keyword>
<dbReference type="AlphaFoldDB" id="A0AAE0IZR2"/>
<sequence length="85" mass="9484">MISSVSCTVCDRKLAYVLLAAAACWAGYMTAWFAGPDTRRRVSCAVPPKDGTLAHGEGFRWSKSDFSYRSQHQNWLLGYEEIMCG</sequence>
<feature type="transmembrane region" description="Helical" evidence="1">
    <location>
        <begin position="14"/>
        <end position="34"/>
    </location>
</feature>
<accession>A0AAE0IZR2</accession>
<reference evidence="2" key="2">
    <citation type="submission" date="2023-06" db="EMBL/GenBank/DDBJ databases">
        <authorList>
            <consortium name="Lawrence Berkeley National Laboratory"/>
            <person name="Haridas S."/>
            <person name="Hensen N."/>
            <person name="Bonometti L."/>
            <person name="Westerberg I."/>
            <person name="Brannstrom I.O."/>
            <person name="Guillou S."/>
            <person name="Cros-Aarteil S."/>
            <person name="Calhoun S."/>
            <person name="Kuo A."/>
            <person name="Mondo S."/>
            <person name="Pangilinan J."/>
            <person name="Riley R."/>
            <person name="Labutti K."/>
            <person name="Andreopoulos B."/>
            <person name="Lipzen A."/>
            <person name="Chen C."/>
            <person name="Yanf M."/>
            <person name="Daum C."/>
            <person name="Ng V."/>
            <person name="Clum A."/>
            <person name="Steindorff A."/>
            <person name="Ohm R."/>
            <person name="Martin F."/>
            <person name="Silar P."/>
            <person name="Natvig D."/>
            <person name="Lalanne C."/>
            <person name="Gautier V."/>
            <person name="Ament-Velasquez S.L."/>
            <person name="Kruys A."/>
            <person name="Hutchinson M.I."/>
            <person name="Powell A.J."/>
            <person name="Barry K."/>
            <person name="Miller A.N."/>
            <person name="Grigoriev I.V."/>
            <person name="Debuchy R."/>
            <person name="Gladieux P."/>
            <person name="Thoren M.H."/>
            <person name="Johannesson H."/>
        </authorList>
    </citation>
    <scope>NUCLEOTIDE SEQUENCE</scope>
    <source>
        <strain evidence="2">SMH4131-1</strain>
    </source>
</reference>